<dbReference type="Pfam" id="PF00249">
    <property type="entry name" value="Myb_DNA-binding"/>
    <property type="match status" value="1"/>
</dbReference>
<comment type="caution">
    <text evidence="14">The sequence shown here is derived from an EMBL/GenBank/DDBJ whole genome shotgun (WGS) entry which is preliminary data.</text>
</comment>
<dbReference type="GO" id="GO:0005634">
    <property type="term" value="C:nucleus"/>
    <property type="evidence" value="ECO:0007669"/>
    <property type="project" value="UniProtKB-ARBA"/>
</dbReference>
<dbReference type="Pfam" id="PF04433">
    <property type="entry name" value="SWIRM"/>
    <property type="match status" value="1"/>
</dbReference>
<gene>
    <name evidence="14" type="ORF">M6B38_387290</name>
</gene>
<feature type="domain" description="SANT" evidence="13">
    <location>
        <begin position="365"/>
        <end position="416"/>
    </location>
</feature>
<feature type="compositionally biased region" description="Pro residues" evidence="9">
    <location>
        <begin position="7"/>
        <end position="19"/>
    </location>
</feature>
<dbReference type="InterPro" id="IPR017884">
    <property type="entry name" value="SANT_dom"/>
</dbReference>
<evidence type="ECO:0000256" key="8">
    <source>
        <dbReference type="PROSITE-ProRule" id="PRU00228"/>
    </source>
</evidence>
<feature type="region of interest" description="Disordered" evidence="9">
    <location>
        <begin position="866"/>
        <end position="905"/>
    </location>
</feature>
<dbReference type="AlphaFoldDB" id="A0AAX6G2W3"/>
<protein>
    <submittedName>
        <fullName evidence="14">SWI/SNF complex subunit SWI3D-like</fullName>
    </submittedName>
</protein>
<keyword evidence="2 8" id="KW-0863">Zinc-finger</keyword>
<dbReference type="Pfam" id="PF00569">
    <property type="entry name" value="ZZ"/>
    <property type="match status" value="1"/>
</dbReference>
<dbReference type="InterPro" id="IPR043145">
    <property type="entry name" value="Znf_ZZ_sf"/>
</dbReference>
<evidence type="ECO:0000313" key="14">
    <source>
        <dbReference type="EMBL" id="KAJ6822773.1"/>
    </source>
</evidence>
<dbReference type="Gene3D" id="1.10.10.10">
    <property type="entry name" value="Winged helix-like DNA-binding domain superfamily/Winged helix DNA-binding domain"/>
    <property type="match status" value="1"/>
</dbReference>
<proteinExistence type="predicted"/>
<keyword evidence="3" id="KW-0862">Zinc</keyword>
<evidence type="ECO:0000256" key="6">
    <source>
        <dbReference type="ARBA" id="ARBA00023163"/>
    </source>
</evidence>
<dbReference type="GO" id="GO:0003677">
    <property type="term" value="F:DNA binding"/>
    <property type="evidence" value="ECO:0007669"/>
    <property type="project" value="UniProtKB-KW"/>
</dbReference>
<evidence type="ECO:0000256" key="9">
    <source>
        <dbReference type="SAM" id="MobiDB-lite"/>
    </source>
</evidence>
<evidence type="ECO:0000259" key="12">
    <source>
        <dbReference type="PROSITE" id="PS50934"/>
    </source>
</evidence>
<dbReference type="Gene3D" id="1.10.10.60">
    <property type="entry name" value="Homeodomain-like"/>
    <property type="match status" value="1"/>
</dbReference>
<keyword evidence="4" id="KW-0805">Transcription regulation</keyword>
<feature type="region of interest" description="Disordered" evidence="9">
    <location>
        <begin position="424"/>
        <end position="469"/>
    </location>
</feature>
<dbReference type="SUPFAM" id="SSF57850">
    <property type="entry name" value="RING/U-box"/>
    <property type="match status" value="1"/>
</dbReference>
<dbReference type="SUPFAM" id="SSF46689">
    <property type="entry name" value="Homeodomain-like"/>
    <property type="match status" value="2"/>
</dbReference>
<feature type="region of interest" description="Disordered" evidence="9">
    <location>
        <begin position="589"/>
        <end position="796"/>
    </location>
</feature>
<dbReference type="InterPro" id="IPR007526">
    <property type="entry name" value="SWIRM"/>
</dbReference>
<dbReference type="InterPro" id="IPR041984">
    <property type="entry name" value="Rsc8/Ssr1/Ssr2_ZZ"/>
</dbReference>
<dbReference type="PANTHER" id="PTHR12802">
    <property type="entry name" value="SWI/SNF COMPLEX-RELATED"/>
    <property type="match status" value="1"/>
</dbReference>
<keyword evidence="7" id="KW-0539">Nucleus</keyword>
<dbReference type="GO" id="GO:0008270">
    <property type="term" value="F:zinc ion binding"/>
    <property type="evidence" value="ECO:0007669"/>
    <property type="project" value="UniProtKB-KW"/>
</dbReference>
<name>A0AAX6G2W3_IRIPA</name>
<dbReference type="PROSITE" id="PS50090">
    <property type="entry name" value="MYB_LIKE"/>
    <property type="match status" value="1"/>
</dbReference>
<feature type="compositionally biased region" description="Basic and acidic residues" evidence="9">
    <location>
        <begin position="882"/>
        <end position="896"/>
    </location>
</feature>
<feature type="compositionally biased region" description="Polar residues" evidence="9">
    <location>
        <begin position="866"/>
        <end position="877"/>
    </location>
</feature>
<dbReference type="Gene3D" id="3.30.60.90">
    <property type="match status" value="1"/>
</dbReference>
<keyword evidence="5" id="KW-0238">DNA-binding</keyword>
<feature type="compositionally biased region" description="Basic and acidic residues" evidence="9">
    <location>
        <begin position="705"/>
        <end position="714"/>
    </location>
</feature>
<evidence type="ECO:0000256" key="7">
    <source>
        <dbReference type="ARBA" id="ARBA00023242"/>
    </source>
</evidence>
<feature type="compositionally biased region" description="Basic residues" evidence="9">
    <location>
        <begin position="23"/>
        <end position="32"/>
    </location>
</feature>
<feature type="domain" description="ZZ-type" evidence="11">
    <location>
        <begin position="308"/>
        <end position="362"/>
    </location>
</feature>
<evidence type="ECO:0000256" key="1">
    <source>
        <dbReference type="ARBA" id="ARBA00022723"/>
    </source>
</evidence>
<evidence type="ECO:0000256" key="4">
    <source>
        <dbReference type="ARBA" id="ARBA00023015"/>
    </source>
</evidence>
<dbReference type="InterPro" id="IPR036388">
    <property type="entry name" value="WH-like_DNA-bd_sf"/>
</dbReference>
<dbReference type="Pfam" id="PF16495">
    <property type="entry name" value="SWIRM-assoc_1"/>
    <property type="match status" value="1"/>
</dbReference>
<dbReference type="PROSITE" id="PS50934">
    <property type="entry name" value="SWIRM"/>
    <property type="match status" value="1"/>
</dbReference>
<dbReference type="Proteomes" id="UP001140949">
    <property type="component" value="Unassembled WGS sequence"/>
</dbReference>
<feature type="compositionally biased region" description="Polar residues" evidence="9">
    <location>
        <begin position="693"/>
        <end position="704"/>
    </location>
</feature>
<evidence type="ECO:0000256" key="3">
    <source>
        <dbReference type="ARBA" id="ARBA00022833"/>
    </source>
</evidence>
<dbReference type="EMBL" id="JANAVB010023995">
    <property type="protein sequence ID" value="KAJ6822773.1"/>
    <property type="molecule type" value="Genomic_DNA"/>
</dbReference>
<organism evidence="14 15">
    <name type="scientific">Iris pallida</name>
    <name type="common">Sweet iris</name>
    <dbReference type="NCBI Taxonomy" id="29817"/>
    <lineage>
        <taxon>Eukaryota</taxon>
        <taxon>Viridiplantae</taxon>
        <taxon>Streptophyta</taxon>
        <taxon>Embryophyta</taxon>
        <taxon>Tracheophyta</taxon>
        <taxon>Spermatophyta</taxon>
        <taxon>Magnoliopsida</taxon>
        <taxon>Liliopsida</taxon>
        <taxon>Asparagales</taxon>
        <taxon>Iridaceae</taxon>
        <taxon>Iridoideae</taxon>
        <taxon>Irideae</taxon>
        <taxon>Iris</taxon>
    </lineage>
</organism>
<dbReference type="SMART" id="SM00717">
    <property type="entry name" value="SANT"/>
    <property type="match status" value="1"/>
</dbReference>
<dbReference type="InterPro" id="IPR009057">
    <property type="entry name" value="Homeodomain-like_sf"/>
</dbReference>
<dbReference type="PANTHER" id="PTHR12802:SF41">
    <property type="entry name" value="BRAHMA ASSOCIATED PROTEIN 155 KDA"/>
    <property type="match status" value="1"/>
</dbReference>
<dbReference type="SMART" id="SM00291">
    <property type="entry name" value="ZnF_ZZ"/>
    <property type="match status" value="1"/>
</dbReference>
<keyword evidence="15" id="KW-1185">Reference proteome</keyword>
<dbReference type="FunFam" id="1.10.10.60:FF:000014">
    <property type="entry name" value="SWI/SNF complex subunit SMARCC2 isoform C"/>
    <property type="match status" value="1"/>
</dbReference>
<dbReference type="PROSITE" id="PS51293">
    <property type="entry name" value="SANT"/>
    <property type="match status" value="1"/>
</dbReference>
<dbReference type="InterPro" id="IPR001005">
    <property type="entry name" value="SANT/Myb"/>
</dbReference>
<evidence type="ECO:0000256" key="5">
    <source>
        <dbReference type="ARBA" id="ARBA00023125"/>
    </source>
</evidence>
<evidence type="ECO:0000313" key="15">
    <source>
        <dbReference type="Proteomes" id="UP001140949"/>
    </source>
</evidence>
<feature type="compositionally biased region" description="Acidic residues" evidence="9">
    <location>
        <begin position="424"/>
        <end position="433"/>
    </location>
</feature>
<feature type="compositionally biased region" description="Polar residues" evidence="9">
    <location>
        <begin position="753"/>
        <end position="772"/>
    </location>
</feature>
<evidence type="ECO:0000259" key="13">
    <source>
        <dbReference type="PROSITE" id="PS51293"/>
    </source>
</evidence>
<evidence type="ECO:0000259" key="10">
    <source>
        <dbReference type="PROSITE" id="PS50090"/>
    </source>
</evidence>
<feature type="domain" description="SWIRM" evidence="12">
    <location>
        <begin position="148"/>
        <end position="245"/>
    </location>
</feature>
<evidence type="ECO:0000259" key="11">
    <source>
        <dbReference type="PROSITE" id="PS50135"/>
    </source>
</evidence>
<feature type="region of interest" description="Disordered" evidence="9">
    <location>
        <begin position="1"/>
        <end position="71"/>
    </location>
</feature>
<sequence length="1045" mass="112076">MDAPASSPAPPPPSEPPAEAPRRRSGGQKRKSATSSSSTTPAKRLMKERNALNIHSSSPLHNGPVTRARQSPSKFVAAANHPEESAAAAALAEAASCPAAGGWRTEGGDAAGAETEEMAVVADEPFVDPEFDAVRSRGNYVHVVPVPAGFWVGSGWFSWKDIHPIEKHTLGSFFNGKLESRTPEIYLEIRNSIMKKFHTDPQTQVELKDLSEISIGDTEARQEVMEFLAHWGLINFHPFPPSNPELNNLDNGVEVPSSVVEKLYKFEMVHSCPRILAKKVEVSVPAEMPKSLPKSTVAEDLVGPVGPSVEYHCNSCSADCSRKRYHCPKEADFDLCTECYNNGKFGSGMTQADFIHMEPAEVLGVSGGSWTDQETLLLLEALEIFGENWNEIAEHVATKSKAHCILHFLQMSIEDPFLAGNDDAGEEVQEEMEPSPAMKETNASGVHETKEADNADGADQPYSSTTDVSMKRDATEIDLSCKNGSSLPIDALKAAFQAIGLTPEQGLPSFAEFGNPVMALAAFLTQLVESYAATTSTRRSLKAMSEESPGIQLATRHCFILEKPPNDMKDPPASASAVTDMDIAVAAKEEDQMPTSNESDELNAPNGTDEPKPSNVGDELKPLNVSGEIKPSNGSDGPKPSNDSNGLNPSNSSDELQPSKGNDELQPSKGNDELRSSKGNDELKPSDGDVDPKTSNGEDQSQPSKGDDHSKPSNDSDESNGCPNKNEEGAVPVENVTQLPVALQDCLKKTPATKESGNVDSPLQAAPNSTKEPNLISEGEHIGPSAVKDTKESASPRILSSTYSKESGDIPFQGEVALNTADETNVSEAAGVDKTDSVREMNKVAPVDDIEANSGTSMIVYTKLTSAPSEEPGSQQKFGIDSAHDNKVTSDGDDKGGSPCITEKSRTPTEINADHKINKLKRAAGTVLSAAAVKAKLLANQEEDQIRQLISLVIEKQLLKLDAKLALFAEIGSVIMRVREQTEKARQILIHERAQIIAARFGLPVPQSRANLMSSPRGKLAAGYATIGLKPPTMASQKIPPMRRP</sequence>
<feature type="compositionally biased region" description="Basic and acidic residues" evidence="9">
    <location>
        <begin position="670"/>
        <end position="692"/>
    </location>
</feature>
<dbReference type="PROSITE" id="PS01357">
    <property type="entry name" value="ZF_ZZ_1"/>
    <property type="match status" value="1"/>
</dbReference>
<keyword evidence="1" id="KW-0479">Metal-binding</keyword>
<dbReference type="InterPro" id="IPR000433">
    <property type="entry name" value="Znf_ZZ"/>
</dbReference>
<dbReference type="InterPro" id="IPR032451">
    <property type="entry name" value="SMARCC_C"/>
</dbReference>
<accession>A0AAX6G2W3</accession>
<reference evidence="14" key="1">
    <citation type="journal article" date="2023" name="GigaByte">
        <title>Genome assembly of the bearded iris, Iris pallida Lam.</title>
        <authorList>
            <person name="Bruccoleri R.E."/>
            <person name="Oakeley E.J."/>
            <person name="Faust A.M.E."/>
            <person name="Altorfer M."/>
            <person name="Dessus-Babus S."/>
            <person name="Burckhardt D."/>
            <person name="Oertli M."/>
            <person name="Naumann U."/>
            <person name="Petersen F."/>
            <person name="Wong J."/>
        </authorList>
    </citation>
    <scope>NUCLEOTIDE SEQUENCE</scope>
    <source>
        <strain evidence="14">GSM-AAB239-AS_SAM_17_03QT</strain>
    </source>
</reference>
<feature type="compositionally biased region" description="Polar residues" evidence="9">
    <location>
        <begin position="641"/>
        <end position="660"/>
    </location>
</feature>
<dbReference type="CDD" id="cd02336">
    <property type="entry name" value="ZZ_RSC8"/>
    <property type="match status" value="1"/>
</dbReference>
<feature type="domain" description="Myb-like" evidence="10">
    <location>
        <begin position="368"/>
        <end position="412"/>
    </location>
</feature>
<reference evidence="14" key="2">
    <citation type="submission" date="2023-04" db="EMBL/GenBank/DDBJ databases">
        <authorList>
            <person name="Bruccoleri R.E."/>
            <person name="Oakeley E.J."/>
            <person name="Faust A.-M."/>
            <person name="Dessus-Babus S."/>
            <person name="Altorfer M."/>
            <person name="Burckhardt D."/>
            <person name="Oertli M."/>
            <person name="Naumann U."/>
            <person name="Petersen F."/>
            <person name="Wong J."/>
        </authorList>
    </citation>
    <scope>NUCLEOTIDE SEQUENCE</scope>
    <source>
        <strain evidence="14">GSM-AAB239-AS_SAM_17_03QT</strain>
        <tissue evidence="14">Leaf</tissue>
    </source>
</reference>
<dbReference type="PROSITE" id="PS50135">
    <property type="entry name" value="ZF_ZZ_2"/>
    <property type="match status" value="1"/>
</dbReference>
<keyword evidence="6" id="KW-0804">Transcription</keyword>
<evidence type="ECO:0000256" key="2">
    <source>
        <dbReference type="ARBA" id="ARBA00022771"/>
    </source>
</evidence>